<dbReference type="EMBL" id="FNAC01000002">
    <property type="protein sequence ID" value="SDC58342.1"/>
    <property type="molecule type" value="Genomic_DNA"/>
</dbReference>
<dbReference type="OrthoDB" id="5479104at2"/>
<evidence type="ECO:0000313" key="7">
    <source>
        <dbReference type="EMBL" id="SDC58342.1"/>
    </source>
</evidence>
<dbReference type="PANTHER" id="PTHR12563:SF23">
    <property type="entry name" value="BCDNA.GH07066"/>
    <property type="match status" value="1"/>
</dbReference>
<gene>
    <name evidence="7" type="ORF">SAMN04488104_100232</name>
</gene>
<keyword evidence="8" id="KW-1185">Reference proteome</keyword>
<dbReference type="GO" id="GO:0006072">
    <property type="term" value="P:glycerol-3-phosphate metabolic process"/>
    <property type="evidence" value="ECO:0007669"/>
    <property type="project" value="TreeGrafter"/>
</dbReference>
<evidence type="ECO:0000259" key="6">
    <source>
        <dbReference type="SMART" id="SM00563"/>
    </source>
</evidence>
<dbReference type="Proteomes" id="UP000199060">
    <property type="component" value="Unassembled WGS sequence"/>
</dbReference>
<dbReference type="GO" id="GO:0004366">
    <property type="term" value="F:glycerol-3-phosphate O-acyltransferase activity"/>
    <property type="evidence" value="ECO:0007669"/>
    <property type="project" value="UniProtKB-EC"/>
</dbReference>
<evidence type="ECO:0000256" key="5">
    <source>
        <dbReference type="SAM" id="Phobius"/>
    </source>
</evidence>
<dbReference type="PANTHER" id="PTHR12563">
    <property type="entry name" value="GLYCEROL-3-PHOSPHATE ACYLTRANSFERASE"/>
    <property type="match status" value="1"/>
</dbReference>
<evidence type="ECO:0000313" key="8">
    <source>
        <dbReference type="Proteomes" id="UP000199060"/>
    </source>
</evidence>
<sequence length="565" mass="65457">MEEKYIKHRYEPILPSKNEWPVVKLARERKEFIKQVSERSQDRILDLVGNNPDLLKEELETSLYREKLRIKQNPWAVDPDDEQEFWGKVKASLLQVNSDSKLSKSSKLQAYQDILEKITSRYSEEIASNFKHQHYKFTRSVVTFGFSRLLNAARVKGFRSIFSNQFTLQDKIQITGETDQLRDLATKGTVVMVPTHFSNLDSILIGWIISVLGLPPFIYGAGLNLFNISIFAYFMNALGAYKVDRRKKNLMYLETLKTYSKEAIQFGCHSLFFPGGTRSRSGMIESKLKLGLLSTAIEAQRANYENELNETSGKIFIVPVTINYHFVLEAPSLIRDHLSITGQERYYKENDEFSTSYKISKFLFKFFTKGSDISVSVGKAMDVLGNYVDAEGKSLDKHGRVIDTRDYFISEGKITVDQQREEEYTHMLGKRIVEEFHKINRVFSSHLVAFTAFQLIQSKNQKMDLFDLIRLPEEEIVLSFEEFKSACHQVYDRILELRAEELIKIAPHMKRSMDEIIAHGLDNVGMYHAKRPLLRNSEGDIVTEDISLLYFYHNRLHGYGLEKIF</sequence>
<dbReference type="AlphaFoldDB" id="A0A1G6MS49"/>
<accession>A0A1G6MS49</accession>
<evidence type="ECO:0000256" key="3">
    <source>
        <dbReference type="ARBA" id="ARBA00013432"/>
    </source>
</evidence>
<proteinExistence type="predicted"/>
<dbReference type="InterPro" id="IPR022284">
    <property type="entry name" value="GPAT/DHAPAT"/>
</dbReference>
<organism evidence="7 8">
    <name type="scientific">Algoriphagus faecimaris</name>
    <dbReference type="NCBI Taxonomy" id="686796"/>
    <lineage>
        <taxon>Bacteria</taxon>
        <taxon>Pseudomonadati</taxon>
        <taxon>Bacteroidota</taxon>
        <taxon>Cytophagia</taxon>
        <taxon>Cytophagales</taxon>
        <taxon>Cyclobacteriaceae</taxon>
        <taxon>Algoriphagus</taxon>
    </lineage>
</organism>
<comment type="pathway">
    <text evidence="1">Phospholipid metabolism; CDP-diacylglycerol biosynthesis; CDP-diacylglycerol from sn-glycerol 3-phosphate: step 1/3.</text>
</comment>
<dbReference type="InterPro" id="IPR002123">
    <property type="entry name" value="Plipid/glycerol_acylTrfase"/>
</dbReference>
<keyword evidence="7" id="KW-0808">Transferase</keyword>
<dbReference type="STRING" id="686796.SAMN04488104_100232"/>
<dbReference type="RefSeq" id="WP_087940343.1">
    <property type="nucleotide sequence ID" value="NZ_FNAC01000002.1"/>
</dbReference>
<comment type="catalytic activity">
    <reaction evidence="4">
        <text>sn-glycerol 3-phosphate + an acyl-CoA = a 1-acyl-sn-glycero-3-phosphate + CoA</text>
        <dbReference type="Rhea" id="RHEA:15325"/>
        <dbReference type="ChEBI" id="CHEBI:57287"/>
        <dbReference type="ChEBI" id="CHEBI:57597"/>
        <dbReference type="ChEBI" id="CHEBI:57970"/>
        <dbReference type="ChEBI" id="CHEBI:58342"/>
        <dbReference type="EC" id="2.3.1.15"/>
    </reaction>
</comment>
<dbReference type="GO" id="GO:0019432">
    <property type="term" value="P:triglyceride biosynthetic process"/>
    <property type="evidence" value="ECO:0007669"/>
    <property type="project" value="TreeGrafter"/>
</dbReference>
<dbReference type="EC" id="2.3.1.15" evidence="2"/>
<keyword evidence="5" id="KW-0472">Membrane</keyword>
<protein>
    <recommendedName>
        <fullName evidence="3">Glycerol-3-phosphate acyltransferase</fullName>
        <ecNumber evidence="2">2.3.1.15</ecNumber>
    </recommendedName>
</protein>
<keyword evidence="5" id="KW-1133">Transmembrane helix</keyword>
<evidence type="ECO:0000256" key="2">
    <source>
        <dbReference type="ARBA" id="ARBA00013113"/>
    </source>
</evidence>
<dbReference type="SUPFAM" id="SSF69593">
    <property type="entry name" value="Glycerol-3-phosphate (1)-acyltransferase"/>
    <property type="match status" value="1"/>
</dbReference>
<keyword evidence="7" id="KW-0012">Acyltransferase</keyword>
<evidence type="ECO:0000256" key="4">
    <source>
        <dbReference type="ARBA" id="ARBA00048427"/>
    </source>
</evidence>
<feature type="transmembrane region" description="Helical" evidence="5">
    <location>
        <begin position="202"/>
        <end position="219"/>
    </location>
</feature>
<dbReference type="GO" id="GO:0008654">
    <property type="term" value="P:phospholipid biosynthetic process"/>
    <property type="evidence" value="ECO:0007669"/>
    <property type="project" value="TreeGrafter"/>
</dbReference>
<dbReference type="GO" id="GO:0006631">
    <property type="term" value="P:fatty acid metabolic process"/>
    <property type="evidence" value="ECO:0007669"/>
    <property type="project" value="TreeGrafter"/>
</dbReference>
<dbReference type="SMART" id="SM00563">
    <property type="entry name" value="PlsC"/>
    <property type="match status" value="1"/>
</dbReference>
<name>A0A1G6MS49_9BACT</name>
<evidence type="ECO:0000256" key="1">
    <source>
        <dbReference type="ARBA" id="ARBA00004765"/>
    </source>
</evidence>
<keyword evidence="5" id="KW-0812">Transmembrane</keyword>
<dbReference type="Pfam" id="PF01553">
    <property type="entry name" value="Acyltransferase"/>
    <property type="match status" value="1"/>
</dbReference>
<feature type="domain" description="Phospholipid/glycerol acyltransferase" evidence="6">
    <location>
        <begin position="190"/>
        <end position="325"/>
    </location>
</feature>
<reference evidence="8" key="1">
    <citation type="submission" date="2016-10" db="EMBL/GenBank/DDBJ databases">
        <authorList>
            <person name="Varghese N."/>
            <person name="Submissions S."/>
        </authorList>
    </citation>
    <scope>NUCLEOTIDE SEQUENCE [LARGE SCALE GENOMIC DNA]</scope>
    <source>
        <strain evidence="8">DSM 23095</strain>
    </source>
</reference>